<accession>A0ABW3CZ75</accession>
<reference evidence="3" key="1">
    <citation type="journal article" date="2019" name="Int. J. Syst. Evol. Microbiol.">
        <title>The Global Catalogue of Microorganisms (GCM) 10K type strain sequencing project: providing services to taxonomists for standard genome sequencing and annotation.</title>
        <authorList>
            <consortium name="The Broad Institute Genomics Platform"/>
            <consortium name="The Broad Institute Genome Sequencing Center for Infectious Disease"/>
            <person name="Wu L."/>
            <person name="Ma J."/>
        </authorList>
    </citation>
    <scope>NUCLEOTIDE SEQUENCE [LARGE SCALE GENOMIC DNA]</scope>
    <source>
        <strain evidence="3">CCUG 62952</strain>
    </source>
</reference>
<dbReference type="SUPFAM" id="SSF53756">
    <property type="entry name" value="UDP-Glycosyltransferase/glycogen phosphorylase"/>
    <property type="match status" value="1"/>
</dbReference>
<comment type="caution">
    <text evidence="2">The sequence shown here is derived from an EMBL/GenBank/DDBJ whole genome shotgun (WGS) entry which is preliminary data.</text>
</comment>
<keyword evidence="2" id="KW-0328">Glycosyltransferase</keyword>
<name>A0ABW3CZ75_9FLAO</name>
<dbReference type="InterPro" id="IPR001296">
    <property type="entry name" value="Glyco_trans_1"/>
</dbReference>
<evidence type="ECO:0000313" key="2">
    <source>
        <dbReference type="EMBL" id="MFD0863128.1"/>
    </source>
</evidence>
<keyword evidence="2" id="KW-0808">Transferase</keyword>
<organism evidence="2 3">
    <name type="scientific">Sungkyunkwania multivorans</name>
    <dbReference type="NCBI Taxonomy" id="1173618"/>
    <lineage>
        <taxon>Bacteria</taxon>
        <taxon>Pseudomonadati</taxon>
        <taxon>Bacteroidota</taxon>
        <taxon>Flavobacteriia</taxon>
        <taxon>Flavobacteriales</taxon>
        <taxon>Flavobacteriaceae</taxon>
        <taxon>Sungkyunkwania</taxon>
    </lineage>
</organism>
<dbReference type="Pfam" id="PF00534">
    <property type="entry name" value="Glycos_transf_1"/>
    <property type="match status" value="1"/>
</dbReference>
<keyword evidence="3" id="KW-1185">Reference proteome</keyword>
<dbReference type="EMBL" id="JBHTJH010000017">
    <property type="protein sequence ID" value="MFD0863128.1"/>
    <property type="molecule type" value="Genomic_DNA"/>
</dbReference>
<gene>
    <name evidence="2" type="ORF">ACFQ1M_13010</name>
</gene>
<dbReference type="GO" id="GO:0016757">
    <property type="term" value="F:glycosyltransferase activity"/>
    <property type="evidence" value="ECO:0007669"/>
    <property type="project" value="UniProtKB-KW"/>
</dbReference>
<sequence length="372" mass="43553">MNILFFISHQPNPRFVKQINFLSANNKVSLLCFHRSTLADIDDSIDASVTRYNLGSLPNASQPFKRIWTYFKTIKKIRKLIKESSYDTVLINNIDVLLLYVFARIGKKKGSKAPKVAIEISDLREFVFSNSILGKGMRRLERKLYKKYIDKLIVTSKKYYTYHFKKFFEKDVFVLENKLLAAEIEGTTSSERTRNDKTIIGIVGLLLRRDEYIALFEIYKDDPNVEIHVHGKGHFQHVIEEYADKYENIKYFGPYNAFRDARRIYESIDIIYLVYDIDQVSLNNRLALPNKLYECMYYRTPLICSKGTYLEEVVTEYDIGLSINYKEEGAIEQAVAHLVKNQNQIDDIFRALPSNAYFGDEDYKELENFLTK</sequence>
<dbReference type="RefSeq" id="WP_386408885.1">
    <property type="nucleotide sequence ID" value="NZ_JBHTJH010000017.1"/>
</dbReference>
<dbReference type="Gene3D" id="3.40.50.2000">
    <property type="entry name" value="Glycogen Phosphorylase B"/>
    <property type="match status" value="2"/>
</dbReference>
<evidence type="ECO:0000259" key="1">
    <source>
        <dbReference type="Pfam" id="PF00534"/>
    </source>
</evidence>
<feature type="domain" description="Glycosyl transferase family 1" evidence="1">
    <location>
        <begin position="192"/>
        <end position="344"/>
    </location>
</feature>
<dbReference type="Proteomes" id="UP001596978">
    <property type="component" value="Unassembled WGS sequence"/>
</dbReference>
<protein>
    <submittedName>
        <fullName evidence="2">Glycosyltransferase</fullName>
        <ecNumber evidence="2">2.4.-.-</ecNumber>
    </submittedName>
</protein>
<evidence type="ECO:0000313" key="3">
    <source>
        <dbReference type="Proteomes" id="UP001596978"/>
    </source>
</evidence>
<proteinExistence type="predicted"/>
<dbReference type="EC" id="2.4.-.-" evidence="2"/>